<keyword evidence="2" id="KW-0201">Cytochrome c-type biogenesis</keyword>
<dbReference type="GO" id="GO:0017004">
    <property type="term" value="P:cytochrome complex assembly"/>
    <property type="evidence" value="ECO:0007669"/>
    <property type="project" value="UniProtKB-KW"/>
</dbReference>
<evidence type="ECO:0000313" key="9">
    <source>
        <dbReference type="Proteomes" id="UP000806542"/>
    </source>
</evidence>
<feature type="domain" description="Thioredoxin" evidence="7">
    <location>
        <begin position="42"/>
        <end position="193"/>
    </location>
</feature>
<dbReference type="GO" id="GO:0016491">
    <property type="term" value="F:oxidoreductase activity"/>
    <property type="evidence" value="ECO:0007669"/>
    <property type="project" value="InterPro"/>
</dbReference>
<evidence type="ECO:0000313" key="8">
    <source>
        <dbReference type="EMBL" id="MBE5039869.1"/>
    </source>
</evidence>
<evidence type="ECO:0000256" key="6">
    <source>
        <dbReference type="SAM" id="SignalP"/>
    </source>
</evidence>
<dbReference type="PROSITE" id="PS00194">
    <property type="entry name" value="THIOREDOXIN_1"/>
    <property type="match status" value="1"/>
</dbReference>
<dbReference type="InterPro" id="IPR013766">
    <property type="entry name" value="Thioredoxin_domain"/>
</dbReference>
<dbReference type="CDD" id="cd02966">
    <property type="entry name" value="TlpA_like_family"/>
    <property type="match status" value="1"/>
</dbReference>
<evidence type="ECO:0000256" key="1">
    <source>
        <dbReference type="ARBA" id="ARBA00004196"/>
    </source>
</evidence>
<comment type="subcellular location">
    <subcellularLocation>
        <location evidence="1">Cell envelope</location>
    </subcellularLocation>
</comment>
<feature type="signal peptide" evidence="6">
    <location>
        <begin position="1"/>
        <end position="18"/>
    </location>
</feature>
<dbReference type="Gene3D" id="3.40.30.10">
    <property type="entry name" value="Glutaredoxin"/>
    <property type="match status" value="1"/>
</dbReference>
<comment type="caution">
    <text evidence="8">The sequence shown here is derived from an EMBL/GenBank/DDBJ whole genome shotgun (WGS) entry which is preliminary data.</text>
</comment>
<keyword evidence="4" id="KW-1015">Disulfide bond</keyword>
<keyword evidence="3" id="KW-0735">Signal-anchor</keyword>
<dbReference type="GO" id="GO:0030313">
    <property type="term" value="C:cell envelope"/>
    <property type="evidence" value="ECO:0007669"/>
    <property type="project" value="UniProtKB-SubCell"/>
</dbReference>
<sequence length="196" mass="21413">MKRLAFLCLTLAAASAFLLTGCQNDQNTDSSSAWQTVAENETTGKNAFTRFTAQTLDGQEADQTLFQGHKLTMINIWGTFCPPCLKEMPDLGALNKEYADKGFQVIGIVSDAGDLNGNIDDAQVEKAKQIAAETGADYVHLLPSPDLIANKLYEVSSIPETLFVNEQGQQVGRSYVGMMTKAEWEKIINDLLEAVE</sequence>
<organism evidence="8 9">
    <name type="scientific">Ructibacterium gallinarum</name>
    <dbReference type="NCBI Taxonomy" id="2779355"/>
    <lineage>
        <taxon>Bacteria</taxon>
        <taxon>Bacillati</taxon>
        <taxon>Bacillota</taxon>
        <taxon>Clostridia</taxon>
        <taxon>Eubacteriales</taxon>
        <taxon>Oscillospiraceae</taxon>
        <taxon>Ructibacterium</taxon>
    </lineage>
</organism>
<dbReference type="Pfam" id="PF08534">
    <property type="entry name" value="Redoxin"/>
    <property type="match status" value="1"/>
</dbReference>
<keyword evidence="9" id="KW-1185">Reference proteome</keyword>
<keyword evidence="6" id="KW-0732">Signal</keyword>
<name>A0A9D5M394_9FIRM</name>
<evidence type="ECO:0000256" key="4">
    <source>
        <dbReference type="ARBA" id="ARBA00023157"/>
    </source>
</evidence>
<dbReference type="InterPro" id="IPR050553">
    <property type="entry name" value="Thioredoxin_ResA/DsbE_sf"/>
</dbReference>
<gene>
    <name evidence="8" type="ORF">INF28_05250</name>
</gene>
<evidence type="ECO:0000256" key="2">
    <source>
        <dbReference type="ARBA" id="ARBA00022748"/>
    </source>
</evidence>
<dbReference type="InterPro" id="IPR036249">
    <property type="entry name" value="Thioredoxin-like_sf"/>
</dbReference>
<dbReference type="PROSITE" id="PS51257">
    <property type="entry name" value="PROKAR_LIPOPROTEIN"/>
    <property type="match status" value="1"/>
</dbReference>
<dbReference type="InterPro" id="IPR013740">
    <property type="entry name" value="Redoxin"/>
</dbReference>
<evidence type="ECO:0000259" key="7">
    <source>
        <dbReference type="PROSITE" id="PS51352"/>
    </source>
</evidence>
<dbReference type="PANTHER" id="PTHR42852:SF6">
    <property type="entry name" value="THIOL:DISULFIDE INTERCHANGE PROTEIN DSBE"/>
    <property type="match status" value="1"/>
</dbReference>
<dbReference type="SUPFAM" id="SSF52833">
    <property type="entry name" value="Thioredoxin-like"/>
    <property type="match status" value="1"/>
</dbReference>
<dbReference type="InterPro" id="IPR017937">
    <property type="entry name" value="Thioredoxin_CS"/>
</dbReference>
<dbReference type="PANTHER" id="PTHR42852">
    <property type="entry name" value="THIOL:DISULFIDE INTERCHANGE PROTEIN DSBE"/>
    <property type="match status" value="1"/>
</dbReference>
<dbReference type="EMBL" id="JADCKB010000008">
    <property type="protein sequence ID" value="MBE5039869.1"/>
    <property type="molecule type" value="Genomic_DNA"/>
</dbReference>
<accession>A0A9D5M394</accession>
<dbReference type="Proteomes" id="UP000806542">
    <property type="component" value="Unassembled WGS sequence"/>
</dbReference>
<evidence type="ECO:0000256" key="3">
    <source>
        <dbReference type="ARBA" id="ARBA00022968"/>
    </source>
</evidence>
<feature type="chain" id="PRO_5039697590" evidence="6">
    <location>
        <begin position="19"/>
        <end position="196"/>
    </location>
</feature>
<dbReference type="PROSITE" id="PS51352">
    <property type="entry name" value="THIOREDOXIN_2"/>
    <property type="match status" value="1"/>
</dbReference>
<dbReference type="AlphaFoldDB" id="A0A9D5M394"/>
<evidence type="ECO:0000256" key="5">
    <source>
        <dbReference type="ARBA" id="ARBA00023284"/>
    </source>
</evidence>
<proteinExistence type="predicted"/>
<keyword evidence="5" id="KW-0676">Redox-active center</keyword>
<keyword evidence="3" id="KW-0812">Transmembrane</keyword>
<reference evidence="8" key="1">
    <citation type="submission" date="2020-10" db="EMBL/GenBank/DDBJ databases">
        <title>ChiBAC.</title>
        <authorList>
            <person name="Zenner C."/>
            <person name="Hitch T.C.A."/>
            <person name="Clavel T."/>
        </authorList>
    </citation>
    <scope>NUCLEOTIDE SEQUENCE</scope>
    <source>
        <strain evidence="8">DSM 107454</strain>
    </source>
</reference>
<protein>
    <submittedName>
        <fullName evidence="8">TlpA family protein disulfide reductase</fullName>
    </submittedName>
</protein>